<evidence type="ECO:0000313" key="3">
    <source>
        <dbReference type="Proteomes" id="UP000765509"/>
    </source>
</evidence>
<organism evidence="2 3">
    <name type="scientific">Austropuccinia psidii MF-1</name>
    <dbReference type="NCBI Taxonomy" id="1389203"/>
    <lineage>
        <taxon>Eukaryota</taxon>
        <taxon>Fungi</taxon>
        <taxon>Dikarya</taxon>
        <taxon>Basidiomycota</taxon>
        <taxon>Pucciniomycotina</taxon>
        <taxon>Pucciniomycetes</taxon>
        <taxon>Pucciniales</taxon>
        <taxon>Sphaerophragmiaceae</taxon>
        <taxon>Austropuccinia</taxon>
    </lineage>
</organism>
<gene>
    <name evidence="2" type="ORF">O181_009731</name>
</gene>
<dbReference type="EMBL" id="AVOT02002334">
    <property type="protein sequence ID" value="MBW0470016.1"/>
    <property type="molecule type" value="Genomic_DNA"/>
</dbReference>
<reference evidence="2" key="1">
    <citation type="submission" date="2021-03" db="EMBL/GenBank/DDBJ databases">
        <title>Draft genome sequence of rust myrtle Austropuccinia psidii MF-1, a brazilian biotype.</title>
        <authorList>
            <person name="Quecine M.C."/>
            <person name="Pachon D.M.R."/>
            <person name="Bonatelli M.L."/>
            <person name="Correr F.H."/>
            <person name="Franceschini L.M."/>
            <person name="Leite T.F."/>
            <person name="Margarido G.R.A."/>
            <person name="Almeida C.A."/>
            <person name="Ferrarezi J.A."/>
            <person name="Labate C.A."/>
        </authorList>
    </citation>
    <scope>NUCLEOTIDE SEQUENCE</scope>
    <source>
        <strain evidence="2">MF-1</strain>
    </source>
</reference>
<name>A0A9Q3BSE7_9BASI</name>
<keyword evidence="3" id="KW-1185">Reference proteome</keyword>
<proteinExistence type="predicted"/>
<evidence type="ECO:0000256" key="1">
    <source>
        <dbReference type="SAM" id="MobiDB-lite"/>
    </source>
</evidence>
<sequence>MTELTEYYPTAPPTSVHCGSGILMDVWPTEEISFNISTQDLQNVISSLLGRIHVVVLGQWLPTSEVTGSSQRSVSRWTNAEGAIPVGGRPIYSSSSVPISRINTEGVVARIRGTAYFTPDQDAEGSDELDGEEVEVVNNAVVHQSSTSPSQAPAKRFKSHLIASTPRGLQPTLATIPTSLPPASPISSHTMPAMNPAVRPSPIQQSRDHPYSPLKISRRRREDL</sequence>
<comment type="caution">
    <text evidence="2">The sequence shown here is derived from an EMBL/GenBank/DDBJ whole genome shotgun (WGS) entry which is preliminary data.</text>
</comment>
<accession>A0A9Q3BSE7</accession>
<feature type="region of interest" description="Disordered" evidence="1">
    <location>
        <begin position="168"/>
        <end position="224"/>
    </location>
</feature>
<protein>
    <submittedName>
        <fullName evidence="2">Uncharacterized protein</fullName>
    </submittedName>
</protein>
<dbReference type="Proteomes" id="UP000765509">
    <property type="component" value="Unassembled WGS sequence"/>
</dbReference>
<evidence type="ECO:0000313" key="2">
    <source>
        <dbReference type="EMBL" id="MBW0470016.1"/>
    </source>
</evidence>
<dbReference type="AlphaFoldDB" id="A0A9Q3BSE7"/>